<dbReference type="InterPro" id="IPR027256">
    <property type="entry name" value="P-typ_ATPase_IB"/>
</dbReference>
<keyword evidence="16" id="KW-1185">Reference proteome</keyword>
<dbReference type="InterPro" id="IPR023299">
    <property type="entry name" value="ATPase_P-typ_cyto_dom_N"/>
</dbReference>
<evidence type="ECO:0000256" key="12">
    <source>
        <dbReference type="RuleBase" id="RU362081"/>
    </source>
</evidence>
<dbReference type="Pfam" id="PF00122">
    <property type="entry name" value="E1-E2_ATPase"/>
    <property type="match status" value="1"/>
</dbReference>
<dbReference type="Pfam" id="PF00403">
    <property type="entry name" value="HMA"/>
    <property type="match status" value="1"/>
</dbReference>
<dbReference type="PROSITE" id="PS50846">
    <property type="entry name" value="HMA_2"/>
    <property type="match status" value="1"/>
</dbReference>
<evidence type="ECO:0000256" key="9">
    <source>
        <dbReference type="ARBA" id="ARBA00023136"/>
    </source>
</evidence>
<evidence type="ECO:0000256" key="10">
    <source>
        <dbReference type="ARBA" id="ARBA00049360"/>
    </source>
</evidence>
<feature type="transmembrane region" description="Helical" evidence="12">
    <location>
        <begin position="206"/>
        <end position="226"/>
    </location>
</feature>
<evidence type="ECO:0000256" key="2">
    <source>
        <dbReference type="ARBA" id="ARBA00006024"/>
    </source>
</evidence>
<dbReference type="AlphaFoldDB" id="A0A542U916"/>
<dbReference type="GO" id="GO:0005507">
    <property type="term" value="F:copper ion binding"/>
    <property type="evidence" value="ECO:0007669"/>
    <property type="project" value="TreeGrafter"/>
</dbReference>
<comment type="catalytic activity">
    <reaction evidence="10">
        <text>ATP + H2O = ADP + phosphate + H(+)</text>
        <dbReference type="Rhea" id="RHEA:13065"/>
        <dbReference type="ChEBI" id="CHEBI:15377"/>
        <dbReference type="ChEBI" id="CHEBI:15378"/>
        <dbReference type="ChEBI" id="CHEBI:30616"/>
        <dbReference type="ChEBI" id="CHEBI:43474"/>
        <dbReference type="ChEBI" id="CHEBI:456216"/>
    </reaction>
</comment>
<dbReference type="InterPro" id="IPR059000">
    <property type="entry name" value="ATPase_P-type_domA"/>
</dbReference>
<dbReference type="PROSITE" id="PS01229">
    <property type="entry name" value="COF_2"/>
    <property type="match status" value="1"/>
</dbReference>
<dbReference type="SUPFAM" id="SSF55008">
    <property type="entry name" value="HMA, heavy metal-associated domain"/>
    <property type="match status" value="1"/>
</dbReference>
<feature type="compositionally biased region" description="Basic and acidic residues" evidence="13">
    <location>
        <begin position="87"/>
        <end position="97"/>
    </location>
</feature>
<dbReference type="PANTHER" id="PTHR43520:SF8">
    <property type="entry name" value="P-TYPE CU(+) TRANSPORTER"/>
    <property type="match status" value="1"/>
</dbReference>
<gene>
    <name evidence="15" type="ORF">FB563_0495</name>
</gene>
<dbReference type="FunFam" id="2.70.150.10:FF:000002">
    <property type="entry name" value="Copper-transporting ATPase 1, putative"/>
    <property type="match status" value="1"/>
</dbReference>
<dbReference type="GO" id="GO:0005524">
    <property type="term" value="F:ATP binding"/>
    <property type="evidence" value="ECO:0007669"/>
    <property type="project" value="UniProtKB-UniRule"/>
</dbReference>
<keyword evidence="3 12" id="KW-0812">Transmembrane</keyword>
<keyword evidence="9 12" id="KW-0472">Membrane</keyword>
<sequence length="757" mass="78065">MGGEPVTVDLVTTDLTVGGMTCAACVRRVEKKLGRLDGVTATVNLATGRARVSHPSRISPWELVAAVEEAGYTAALPEPPKQPGAGEGKDAGEPEDARQERSRLLVTALLAVPVLVLSMVPALQFRNWQWLCLALAAPVAVWSALPFHVRAARGLRHAAATMDTLVSLGVVASFSWSAYALFLGGAGEPGMRMPFTLVPSASDGAAHLYLEAAVGVPLFVLAGRFLEARARRGTGAALRSLAQLAAKEVTIREGDDERRVPIEWLRPGQVFVVRPGERVATDGQVVEGSSAVDLSLVTGESEPVEVGPGSAVVGGAVNAGGLLLVQATAVGADTQLARITRLVTEAQAGKARAQRLADTVAGVFVPVVLALAVTCLGFWLGAGADPQAAVTACVAVLVVACPCAVGLATPTALMAATGRGAQLGVLVGGPQALEGLQHIDTVVLDKTGTLTSGHMTVARVTVVREGLGREALLRLAGAVEHGSEHPLGRAIASYARRELPEGPLPDVSEFAAVPGRGVRGLVEARLVEVLACDGELPTALADALSVAEAAAHTPVLVRVDGVAEALIDVGDVVRPGSYRAVDRLRRLGVRPVLATGDREAPAQAVAAALGIDEVHARCTPEAKADLVRDLRERGYRVAVVGDGVNDAAALAGADLGIAMGSGTDVAIGAADVTLVRGDIEALADAVRLARRTLGTIRANLVWAFGYNVVTVPLAMVGLLNPMLAAAAMSVSSLLVVGNSLRLRAWQPSPAPARRRTR</sequence>
<feature type="transmembrane region" description="Helical" evidence="12">
    <location>
        <begin position="388"/>
        <end position="409"/>
    </location>
</feature>
<dbReference type="InterPro" id="IPR036163">
    <property type="entry name" value="HMA_dom_sf"/>
</dbReference>
<dbReference type="GO" id="GO:0005886">
    <property type="term" value="C:plasma membrane"/>
    <property type="evidence" value="ECO:0007669"/>
    <property type="project" value="UniProtKB-SubCell"/>
</dbReference>
<dbReference type="InterPro" id="IPR008250">
    <property type="entry name" value="ATPase_P-typ_transduc_dom_A_sf"/>
</dbReference>
<dbReference type="InterPro" id="IPR006121">
    <property type="entry name" value="HMA_dom"/>
</dbReference>
<keyword evidence="4 12" id="KW-0479">Metal-binding</keyword>
<dbReference type="Gene3D" id="3.40.1110.10">
    <property type="entry name" value="Calcium-transporting ATPase, cytoplasmic domain N"/>
    <property type="match status" value="1"/>
</dbReference>
<dbReference type="NCBIfam" id="TIGR01494">
    <property type="entry name" value="ATPase_P-type"/>
    <property type="match status" value="1"/>
</dbReference>
<evidence type="ECO:0000256" key="1">
    <source>
        <dbReference type="ARBA" id="ARBA00004651"/>
    </source>
</evidence>
<dbReference type="CDD" id="cd00371">
    <property type="entry name" value="HMA"/>
    <property type="match status" value="1"/>
</dbReference>
<evidence type="ECO:0000256" key="4">
    <source>
        <dbReference type="ARBA" id="ARBA00022723"/>
    </source>
</evidence>
<keyword evidence="7" id="KW-1278">Translocase</keyword>
<feature type="region of interest" description="Disordered" evidence="13">
    <location>
        <begin position="75"/>
        <end position="97"/>
    </location>
</feature>
<dbReference type="EMBL" id="VFNX01000001">
    <property type="protein sequence ID" value="TQK95579.1"/>
    <property type="molecule type" value="Genomic_DNA"/>
</dbReference>
<dbReference type="NCBIfam" id="TIGR01525">
    <property type="entry name" value="ATPase-IB_hvy"/>
    <property type="match status" value="1"/>
</dbReference>
<dbReference type="Pfam" id="PF00702">
    <property type="entry name" value="Hydrolase"/>
    <property type="match status" value="1"/>
</dbReference>
<comment type="caution">
    <text evidence="15">The sequence shown here is derived from an EMBL/GenBank/DDBJ whole genome shotgun (WGS) entry which is preliminary data.</text>
</comment>
<feature type="transmembrane region" description="Helical" evidence="12">
    <location>
        <begin position="128"/>
        <end position="145"/>
    </location>
</feature>
<dbReference type="Gene3D" id="3.30.70.100">
    <property type="match status" value="1"/>
</dbReference>
<dbReference type="GO" id="GO:0016887">
    <property type="term" value="F:ATP hydrolysis activity"/>
    <property type="evidence" value="ECO:0007669"/>
    <property type="project" value="InterPro"/>
</dbReference>
<feature type="transmembrane region" description="Helical" evidence="12">
    <location>
        <begin position="360"/>
        <end position="382"/>
    </location>
</feature>
<dbReference type="STRING" id="164348.BFF78_37515"/>
<dbReference type="FunFam" id="3.30.70.100:FF:000005">
    <property type="entry name" value="Copper-exporting P-type ATPase A"/>
    <property type="match status" value="1"/>
</dbReference>
<feature type="transmembrane region" description="Helical" evidence="12">
    <location>
        <begin position="104"/>
        <end position="122"/>
    </location>
</feature>
<dbReference type="Gene3D" id="2.70.150.10">
    <property type="entry name" value="Calcium-transporting ATPase, cytoplasmic transduction domain A"/>
    <property type="match status" value="1"/>
</dbReference>
<dbReference type="SUPFAM" id="SSF81665">
    <property type="entry name" value="Calcium ATPase, transmembrane domain M"/>
    <property type="match status" value="1"/>
</dbReference>
<dbReference type="OrthoDB" id="7059309at2"/>
<dbReference type="SUPFAM" id="SSF81653">
    <property type="entry name" value="Calcium ATPase, transduction domain A"/>
    <property type="match status" value="1"/>
</dbReference>
<feature type="transmembrane region" description="Helical" evidence="12">
    <location>
        <begin position="725"/>
        <end position="745"/>
    </location>
</feature>
<protein>
    <recommendedName>
        <fullName evidence="11">Cation-transporting P-type ATPase B</fullName>
    </recommendedName>
</protein>
<evidence type="ECO:0000256" key="3">
    <source>
        <dbReference type="ARBA" id="ARBA00022692"/>
    </source>
</evidence>
<dbReference type="Proteomes" id="UP000318103">
    <property type="component" value="Unassembled WGS sequence"/>
</dbReference>
<feature type="domain" description="HMA" evidence="14">
    <location>
        <begin position="11"/>
        <end position="75"/>
    </location>
</feature>
<evidence type="ECO:0000256" key="5">
    <source>
        <dbReference type="ARBA" id="ARBA00022741"/>
    </source>
</evidence>
<dbReference type="GO" id="GO:0055070">
    <property type="term" value="P:copper ion homeostasis"/>
    <property type="evidence" value="ECO:0007669"/>
    <property type="project" value="TreeGrafter"/>
</dbReference>
<dbReference type="RefSeq" id="WP_055709310.1">
    <property type="nucleotide sequence ID" value="NZ_JBPJFI010000001.1"/>
</dbReference>
<dbReference type="CDD" id="cd02094">
    <property type="entry name" value="P-type_ATPase_Cu-like"/>
    <property type="match status" value="1"/>
</dbReference>
<name>A0A542U916_9ACTN</name>
<keyword evidence="12" id="KW-1003">Cell membrane</keyword>
<evidence type="ECO:0000256" key="8">
    <source>
        <dbReference type="ARBA" id="ARBA00022989"/>
    </source>
</evidence>
<comment type="similarity">
    <text evidence="2 12">Belongs to the cation transport ATPase (P-type) (TC 3.A.3) family. Type IB subfamily.</text>
</comment>
<dbReference type="InterPro" id="IPR001757">
    <property type="entry name" value="P_typ_ATPase"/>
</dbReference>
<dbReference type="InterPro" id="IPR023214">
    <property type="entry name" value="HAD_sf"/>
</dbReference>
<dbReference type="InterPro" id="IPR017969">
    <property type="entry name" value="Heavy-metal-associated_CS"/>
</dbReference>
<dbReference type="InterPro" id="IPR036412">
    <property type="entry name" value="HAD-like_sf"/>
</dbReference>
<dbReference type="InterPro" id="IPR023298">
    <property type="entry name" value="ATPase_P-typ_TM_dom_sf"/>
</dbReference>
<dbReference type="PANTHER" id="PTHR43520">
    <property type="entry name" value="ATP7, ISOFORM B"/>
    <property type="match status" value="1"/>
</dbReference>
<dbReference type="PRINTS" id="PR00943">
    <property type="entry name" value="CUATPASE"/>
</dbReference>
<evidence type="ECO:0000313" key="16">
    <source>
        <dbReference type="Proteomes" id="UP000318103"/>
    </source>
</evidence>
<dbReference type="NCBIfam" id="TIGR01511">
    <property type="entry name" value="ATPase-IB1_Cu"/>
    <property type="match status" value="1"/>
</dbReference>
<keyword evidence="8 12" id="KW-1133">Transmembrane helix</keyword>
<dbReference type="Gene3D" id="3.40.50.1000">
    <property type="entry name" value="HAD superfamily/HAD-like"/>
    <property type="match status" value="1"/>
</dbReference>
<dbReference type="NCBIfam" id="TIGR01512">
    <property type="entry name" value="ATPase-IB2_Cd"/>
    <property type="match status" value="1"/>
</dbReference>
<evidence type="ECO:0000256" key="11">
    <source>
        <dbReference type="ARBA" id="ARBA00074171"/>
    </source>
</evidence>
<dbReference type="GO" id="GO:0043682">
    <property type="term" value="F:P-type divalent copper transporter activity"/>
    <property type="evidence" value="ECO:0007669"/>
    <property type="project" value="TreeGrafter"/>
</dbReference>
<evidence type="ECO:0000256" key="13">
    <source>
        <dbReference type="SAM" id="MobiDB-lite"/>
    </source>
</evidence>
<feature type="transmembrane region" description="Helical" evidence="12">
    <location>
        <begin position="165"/>
        <end position="186"/>
    </location>
</feature>
<evidence type="ECO:0000259" key="14">
    <source>
        <dbReference type="PROSITE" id="PS50846"/>
    </source>
</evidence>
<keyword evidence="5 12" id="KW-0547">Nucleotide-binding</keyword>
<evidence type="ECO:0000313" key="15">
    <source>
        <dbReference type="EMBL" id="TQK95579.1"/>
    </source>
</evidence>
<dbReference type="PROSITE" id="PS01047">
    <property type="entry name" value="HMA_1"/>
    <property type="match status" value="1"/>
</dbReference>
<evidence type="ECO:0000256" key="6">
    <source>
        <dbReference type="ARBA" id="ARBA00022840"/>
    </source>
</evidence>
<feature type="transmembrane region" description="Helical" evidence="12">
    <location>
        <begin position="700"/>
        <end position="719"/>
    </location>
</feature>
<keyword evidence="6 12" id="KW-0067">ATP-binding</keyword>
<accession>A0A542U916</accession>
<comment type="subcellular location">
    <subcellularLocation>
        <location evidence="1">Cell membrane</location>
        <topology evidence="1">Multi-pass membrane protein</topology>
    </subcellularLocation>
</comment>
<reference evidence="15 16" key="1">
    <citation type="submission" date="2019-06" db="EMBL/GenBank/DDBJ databases">
        <title>Sequencing the genomes of 1000 actinobacteria strains.</title>
        <authorList>
            <person name="Klenk H.-P."/>
        </authorList>
    </citation>
    <scope>NUCLEOTIDE SEQUENCE [LARGE SCALE GENOMIC DNA]</scope>
    <source>
        <strain evidence="15 16">DSM 41929</strain>
    </source>
</reference>
<organism evidence="15 16">
    <name type="scientific">Streptomyces puniciscabiei</name>
    <dbReference type="NCBI Taxonomy" id="164348"/>
    <lineage>
        <taxon>Bacteria</taxon>
        <taxon>Bacillati</taxon>
        <taxon>Actinomycetota</taxon>
        <taxon>Actinomycetes</taxon>
        <taxon>Kitasatosporales</taxon>
        <taxon>Streptomycetaceae</taxon>
        <taxon>Streptomyces</taxon>
    </lineage>
</organism>
<dbReference type="SUPFAM" id="SSF56784">
    <property type="entry name" value="HAD-like"/>
    <property type="match status" value="1"/>
</dbReference>
<dbReference type="InterPro" id="IPR018303">
    <property type="entry name" value="ATPase_P-typ_P_site"/>
</dbReference>
<evidence type="ECO:0000256" key="7">
    <source>
        <dbReference type="ARBA" id="ARBA00022967"/>
    </source>
</evidence>
<dbReference type="PROSITE" id="PS00154">
    <property type="entry name" value="ATPASE_E1_E2"/>
    <property type="match status" value="1"/>
</dbReference>
<dbReference type="PRINTS" id="PR00119">
    <property type="entry name" value="CATATPASE"/>
</dbReference>
<proteinExistence type="inferred from homology"/>